<dbReference type="InterPro" id="IPR051786">
    <property type="entry name" value="ASN_synthetase/amidase"/>
</dbReference>
<dbReference type="InterPro" id="IPR001962">
    <property type="entry name" value="Asn_synthase"/>
</dbReference>
<dbReference type="Proteomes" id="UP000319619">
    <property type="component" value="Unassembled WGS sequence"/>
</dbReference>
<dbReference type="PANTHER" id="PTHR43284">
    <property type="entry name" value="ASPARAGINE SYNTHETASE (GLUTAMINE-HYDROLYZING)"/>
    <property type="match status" value="1"/>
</dbReference>
<dbReference type="SUPFAM" id="SSF52402">
    <property type="entry name" value="Adenine nucleotide alpha hydrolases-like"/>
    <property type="match status" value="1"/>
</dbReference>
<dbReference type="SUPFAM" id="SSF56235">
    <property type="entry name" value="N-terminal nucleophile aminohydrolases (Ntn hydrolases)"/>
    <property type="match status" value="1"/>
</dbReference>
<proteinExistence type="predicted"/>
<dbReference type="InterPro" id="IPR029055">
    <property type="entry name" value="Ntn_hydrolases_N"/>
</dbReference>
<evidence type="ECO:0000259" key="5">
    <source>
        <dbReference type="Pfam" id="PF13537"/>
    </source>
</evidence>
<feature type="domain" description="Glutamine amidotransferase type-2" evidence="5">
    <location>
        <begin position="98"/>
        <end position="152"/>
    </location>
</feature>
<dbReference type="EC" id="6.3.5.4" evidence="2"/>
<reference evidence="6 7" key="1">
    <citation type="submission" date="2017-06" db="EMBL/GenBank/DDBJ databases">
        <title>Novel microbial phyla capable of carbon fixation and sulfur reduction in deep-sea sediments.</title>
        <authorList>
            <person name="Huang J."/>
            <person name="Baker B."/>
            <person name="Wang Y."/>
        </authorList>
    </citation>
    <scope>NUCLEOTIDE SEQUENCE [LARGE SCALE GENOMIC DNA]</scope>
    <source>
        <strain evidence="6">B3_LCP</strain>
    </source>
</reference>
<evidence type="ECO:0000313" key="6">
    <source>
        <dbReference type="EMBL" id="TKJ40637.1"/>
    </source>
</evidence>
<dbReference type="Gene3D" id="3.60.20.10">
    <property type="entry name" value="Glutamine Phosphoribosylpyrophosphate, subunit 1, domain 1"/>
    <property type="match status" value="1"/>
</dbReference>
<name>A0A532V0Z7_UNCL8</name>
<dbReference type="PANTHER" id="PTHR43284:SF1">
    <property type="entry name" value="ASPARAGINE SYNTHETASE"/>
    <property type="match status" value="1"/>
</dbReference>
<comment type="caution">
    <text evidence="6">The sequence shown here is derived from an EMBL/GenBank/DDBJ whole genome shotgun (WGS) entry which is preliminary data.</text>
</comment>
<organism evidence="6 7">
    <name type="scientific">candidate division LCP-89 bacterium B3_LCP</name>
    <dbReference type="NCBI Taxonomy" id="2012998"/>
    <lineage>
        <taxon>Bacteria</taxon>
        <taxon>Pseudomonadati</taxon>
        <taxon>Bacteria division LCP-89</taxon>
    </lineage>
</organism>
<comment type="pathway">
    <text evidence="1">Amino-acid biosynthesis; L-asparagine biosynthesis; L-asparagine from L-aspartate (L-Gln route): step 1/1.</text>
</comment>
<evidence type="ECO:0000256" key="3">
    <source>
        <dbReference type="ARBA" id="ARBA00048741"/>
    </source>
</evidence>
<dbReference type="Gene3D" id="3.40.50.620">
    <property type="entry name" value="HUPs"/>
    <property type="match status" value="1"/>
</dbReference>
<sequence length="603" mass="69861">MSGFVGLADLSGSPIDENLFTAFVDAHKVENNSLSYTHRNTDGSLLFASVRNDLFPPTAQTRWSQDDNSIFFVHGEIFNEDLQNIDDLHRSFLESEGAVDNYLTHLNGSFLIAHIDKKSGRLLLACDRSASLPLYYAVRGNLFAFGSRMKPFTSLPGSRFKLNPEAVSNFLTNGFILDGNTLLRGLKVLKPAEYFILQQNEIKERRYWRYSFSSEGEPKNERDLKIEFSELIFNSVKKRTSDGIPFGVLLSGGYDSRAILGCVRKLHADDTLNTITWGEEENILRSDAFVSRNIAEYIGSKHTFYRINPEKLVDNFRAFVKRSEGRTDSVGNYPENLAIFDRIRENLRVGFLLRGDEIFGWKSNVNSDTSIFHSLDIHEMRNLPRNFKYLLPEFRRKLIEASHEQIQQILSEVPYKDLHNRKDYLYFNQRLFCYLNPLSHLKQQAIWMRNPFLDNDIQDFVGKLPTRLRLDKALFKLTVGEMFPQFGRFEIAQQSNLVDWDAYIKKDLRLQNYLKETLLLHENGFDRFLDKGKLEAFLGNHFTHRAADISRQNDKKKSLYKRARGRLQRSLGCYTLSPSTELFRLMILKIFADEFLDGEFDLG</sequence>
<protein>
    <recommendedName>
        <fullName evidence="2">asparagine synthase (glutamine-hydrolyzing)</fullName>
        <ecNumber evidence="2">6.3.5.4</ecNumber>
    </recommendedName>
</protein>
<dbReference type="Pfam" id="PF13537">
    <property type="entry name" value="GATase_7"/>
    <property type="match status" value="1"/>
</dbReference>
<dbReference type="Pfam" id="PF00733">
    <property type="entry name" value="Asn_synthase"/>
    <property type="match status" value="1"/>
</dbReference>
<feature type="domain" description="Asparagine synthetase" evidence="4">
    <location>
        <begin position="228"/>
        <end position="543"/>
    </location>
</feature>
<dbReference type="AlphaFoldDB" id="A0A532V0Z7"/>
<dbReference type="GO" id="GO:0004066">
    <property type="term" value="F:asparagine synthase (glutamine-hydrolyzing) activity"/>
    <property type="evidence" value="ECO:0007669"/>
    <property type="project" value="UniProtKB-EC"/>
</dbReference>
<dbReference type="InterPro" id="IPR014729">
    <property type="entry name" value="Rossmann-like_a/b/a_fold"/>
</dbReference>
<evidence type="ECO:0000256" key="1">
    <source>
        <dbReference type="ARBA" id="ARBA00005187"/>
    </source>
</evidence>
<evidence type="ECO:0000259" key="4">
    <source>
        <dbReference type="Pfam" id="PF00733"/>
    </source>
</evidence>
<evidence type="ECO:0000313" key="7">
    <source>
        <dbReference type="Proteomes" id="UP000319619"/>
    </source>
</evidence>
<comment type="catalytic activity">
    <reaction evidence="3">
        <text>L-aspartate + L-glutamine + ATP + H2O = L-asparagine + L-glutamate + AMP + diphosphate + H(+)</text>
        <dbReference type="Rhea" id="RHEA:12228"/>
        <dbReference type="ChEBI" id="CHEBI:15377"/>
        <dbReference type="ChEBI" id="CHEBI:15378"/>
        <dbReference type="ChEBI" id="CHEBI:29985"/>
        <dbReference type="ChEBI" id="CHEBI:29991"/>
        <dbReference type="ChEBI" id="CHEBI:30616"/>
        <dbReference type="ChEBI" id="CHEBI:33019"/>
        <dbReference type="ChEBI" id="CHEBI:58048"/>
        <dbReference type="ChEBI" id="CHEBI:58359"/>
        <dbReference type="ChEBI" id="CHEBI:456215"/>
        <dbReference type="EC" id="6.3.5.4"/>
    </reaction>
</comment>
<gene>
    <name evidence="6" type="ORF">CEE37_06645</name>
</gene>
<dbReference type="EMBL" id="NJBN01000004">
    <property type="protein sequence ID" value="TKJ40637.1"/>
    <property type="molecule type" value="Genomic_DNA"/>
</dbReference>
<accession>A0A532V0Z7</accession>
<evidence type="ECO:0000256" key="2">
    <source>
        <dbReference type="ARBA" id="ARBA00012737"/>
    </source>
</evidence>
<dbReference type="GO" id="GO:0006529">
    <property type="term" value="P:asparagine biosynthetic process"/>
    <property type="evidence" value="ECO:0007669"/>
    <property type="project" value="InterPro"/>
</dbReference>
<dbReference type="InterPro" id="IPR017932">
    <property type="entry name" value="GATase_2_dom"/>
</dbReference>